<proteinExistence type="predicted"/>
<evidence type="ECO:0000313" key="1">
    <source>
        <dbReference type="EMBL" id="DAD80827.1"/>
    </source>
</evidence>
<name>A0A8S5MFY6_9CAUD</name>
<accession>A0A8S5MFY6</accession>
<dbReference type="EMBL" id="BK014888">
    <property type="protein sequence ID" value="DAD80827.1"/>
    <property type="molecule type" value="Genomic_DNA"/>
</dbReference>
<sequence>MNCSRQRLNLSKRQEVQKHCINKLSMLCEVIVEFNQKMNRMIRSYSEMMKLESYEDRLAYLSLGGIVSHPTFGGSRYLNQALYRSYEWRAFRNDIIIRDNGCDLACEDFPINDKILIHHINPLTLDDIKQRSRNIFDPDNVVCVSHLTHEAIHYGTEILNRSMIDRTPNDTTLWK</sequence>
<organism evidence="1">
    <name type="scientific">Siphoviridae sp. ctWuM9</name>
    <dbReference type="NCBI Taxonomy" id="2826364"/>
    <lineage>
        <taxon>Viruses</taxon>
        <taxon>Duplodnaviria</taxon>
        <taxon>Heunggongvirae</taxon>
        <taxon>Uroviricota</taxon>
        <taxon>Caudoviricetes</taxon>
    </lineage>
</organism>
<reference evidence="1" key="1">
    <citation type="journal article" date="2021" name="Proc. Natl. Acad. Sci. U.S.A.">
        <title>A Catalog of Tens of Thousands of Viruses from Human Metagenomes Reveals Hidden Associations with Chronic Diseases.</title>
        <authorList>
            <person name="Tisza M.J."/>
            <person name="Buck C.B."/>
        </authorList>
    </citation>
    <scope>NUCLEOTIDE SEQUENCE</scope>
    <source>
        <strain evidence="1">CtWuM9</strain>
    </source>
</reference>
<protein>
    <submittedName>
        <fullName evidence="1">NinG protein</fullName>
    </submittedName>
</protein>